<feature type="transmembrane region" description="Helical" evidence="1">
    <location>
        <begin position="488"/>
        <end position="507"/>
    </location>
</feature>
<keyword evidence="1" id="KW-0472">Membrane</keyword>
<keyword evidence="1" id="KW-0812">Transmembrane</keyword>
<evidence type="ECO:0000313" key="3">
    <source>
        <dbReference type="Proteomes" id="UP000800984"/>
    </source>
</evidence>
<protein>
    <recommendedName>
        <fullName evidence="4">Pentapeptide repeat-containing protein</fullName>
    </recommendedName>
</protein>
<accession>A0ABX0I3D5</accession>
<evidence type="ECO:0000313" key="2">
    <source>
        <dbReference type="EMBL" id="NHM01687.1"/>
    </source>
</evidence>
<sequence>MSNPEITTILRERQLFENQTFDKVINEVDFNFEGDLEFKNCVFEKPISIDNFKTNGKLTFFNCKFSSYSVIKNSELDIISILGCEFSGSDKSTFSLLSNKCNILSLDGFKGNLLKINGKYLLSFINQCTFKKLLLKDINTEYSQSESRIEFKRNNEIENLNIESSNLFSDLIFDDGTYESIHFDGVFKNSIVFKGALKTKYLFFESSTLHKRLDIEDGFFTSINFYRSNFQGLIWINGYNLLDNTSLNLSIKELSLHECVFDKNITLNSSKINSLSLSNNNFKQLLNFNTYQKIDGNVNENKINISISGINQGSMFFENINTNINLSGINFGNINFKNINIKHLTISDFQNKGVVSFNNIKSGDLLIITDSIVGNLDFMGSDVTLFKEFVFSDSNLVGINFSKHPFNILSYSSNPVIGYGIIDKSKWNTNLKNVYNQLKKNALLKGDIDTSMKYQSLEYKYLLKEKDFGFDKVLLFLNLISNKNGLSWFRGILFTLITAYLFMLLYLKTINIDFNFEESLKDYTFFISSFPKLEIQKYSTIPNTWQSNLVIWISRIFVSYGIYQTIAAFRKYGKS</sequence>
<organism evidence="2 3">
    <name type="scientific">Flavobacterium difficile</name>
    <dbReference type="NCBI Taxonomy" id="2709659"/>
    <lineage>
        <taxon>Bacteria</taxon>
        <taxon>Pseudomonadati</taxon>
        <taxon>Bacteroidota</taxon>
        <taxon>Flavobacteriia</taxon>
        <taxon>Flavobacteriales</taxon>
        <taxon>Flavobacteriaceae</taxon>
        <taxon>Flavobacterium</taxon>
    </lineage>
</organism>
<proteinExistence type="predicted"/>
<keyword evidence="1" id="KW-1133">Transmembrane helix</keyword>
<comment type="caution">
    <text evidence="2">The sequence shown here is derived from an EMBL/GenBank/DDBJ whole genome shotgun (WGS) entry which is preliminary data.</text>
</comment>
<gene>
    <name evidence="2" type="ORF">G4D72_06140</name>
</gene>
<name>A0ABX0I3D5_9FLAO</name>
<dbReference type="RefSeq" id="WP_166076778.1">
    <property type="nucleotide sequence ID" value="NZ_JAAJBT010000003.1"/>
</dbReference>
<keyword evidence="3" id="KW-1185">Reference proteome</keyword>
<reference evidence="2 3" key="1">
    <citation type="submission" date="2020-02" db="EMBL/GenBank/DDBJ databases">
        <authorList>
            <person name="Chen W.-M."/>
        </authorList>
    </citation>
    <scope>NUCLEOTIDE SEQUENCE [LARGE SCALE GENOMIC DNA]</scope>
    <source>
        <strain evidence="2 3">KDG-16</strain>
    </source>
</reference>
<dbReference type="Proteomes" id="UP000800984">
    <property type="component" value="Unassembled WGS sequence"/>
</dbReference>
<evidence type="ECO:0000256" key="1">
    <source>
        <dbReference type="SAM" id="Phobius"/>
    </source>
</evidence>
<evidence type="ECO:0008006" key="4">
    <source>
        <dbReference type="Google" id="ProtNLM"/>
    </source>
</evidence>
<dbReference type="EMBL" id="JAAJBT010000003">
    <property type="protein sequence ID" value="NHM01687.1"/>
    <property type="molecule type" value="Genomic_DNA"/>
</dbReference>